<dbReference type="PANTHER" id="PTHR45663:SF11">
    <property type="entry name" value="GEO12009P1"/>
    <property type="match status" value="1"/>
</dbReference>
<dbReference type="eggNOG" id="COG3118">
    <property type="taxonomic scope" value="Bacteria"/>
</dbReference>
<dbReference type="SUPFAM" id="SSF52833">
    <property type="entry name" value="Thioredoxin-like"/>
    <property type="match status" value="1"/>
</dbReference>
<dbReference type="SUPFAM" id="SSF48452">
    <property type="entry name" value="TPR-like"/>
    <property type="match status" value="1"/>
</dbReference>
<accession>A1VU32</accession>
<evidence type="ECO:0000313" key="3">
    <source>
        <dbReference type="Proteomes" id="UP000000644"/>
    </source>
</evidence>
<dbReference type="OrthoDB" id="9790390at2"/>
<reference evidence="3" key="1">
    <citation type="journal article" date="2009" name="Environ. Microbiol.">
        <title>The genome of Polaromonas naphthalenivorans strain CJ2, isolated from coal tar-contaminated sediment, reveals physiological and metabolic versatility and evolution through extensive horizontal gene transfer.</title>
        <authorList>
            <person name="Yagi J.M."/>
            <person name="Sims D."/>
            <person name="Brettin T."/>
            <person name="Bruce D."/>
            <person name="Madsen E.L."/>
        </authorList>
    </citation>
    <scope>NUCLEOTIDE SEQUENCE [LARGE SCALE GENOMIC DNA]</scope>
    <source>
        <strain evidence="3">CJ2</strain>
    </source>
</reference>
<organism evidence="2 3">
    <name type="scientific">Polaromonas naphthalenivorans (strain CJ2)</name>
    <dbReference type="NCBI Taxonomy" id="365044"/>
    <lineage>
        <taxon>Bacteria</taxon>
        <taxon>Pseudomonadati</taxon>
        <taxon>Pseudomonadota</taxon>
        <taxon>Betaproteobacteria</taxon>
        <taxon>Burkholderiales</taxon>
        <taxon>Comamonadaceae</taxon>
        <taxon>Polaromonas</taxon>
    </lineage>
</organism>
<dbReference type="InterPro" id="IPR011990">
    <property type="entry name" value="TPR-like_helical_dom_sf"/>
</dbReference>
<dbReference type="PANTHER" id="PTHR45663">
    <property type="entry name" value="GEO12009P1"/>
    <property type="match status" value="1"/>
</dbReference>
<dbReference type="STRING" id="365044.Pnap_3864"/>
<dbReference type="Proteomes" id="UP000000644">
    <property type="component" value="Chromosome"/>
</dbReference>
<protein>
    <submittedName>
        <fullName evidence="2">Thioredoxin domain protein</fullName>
    </submittedName>
</protein>
<dbReference type="Gene3D" id="3.40.30.10">
    <property type="entry name" value="Glutaredoxin"/>
    <property type="match status" value="1"/>
</dbReference>
<evidence type="ECO:0000259" key="1">
    <source>
        <dbReference type="PROSITE" id="PS51352"/>
    </source>
</evidence>
<keyword evidence="3" id="KW-1185">Reference proteome</keyword>
<name>A1VU32_POLNA</name>
<dbReference type="HOGENOM" id="CLU_046120_1_1_4"/>
<dbReference type="Pfam" id="PF00085">
    <property type="entry name" value="Thioredoxin"/>
    <property type="match status" value="1"/>
</dbReference>
<evidence type="ECO:0000313" key="2">
    <source>
        <dbReference type="EMBL" id="ABM39160.1"/>
    </source>
</evidence>
<dbReference type="InterPro" id="IPR013766">
    <property type="entry name" value="Thioredoxin_domain"/>
</dbReference>
<dbReference type="InterPro" id="IPR036249">
    <property type="entry name" value="Thioredoxin-like_sf"/>
</dbReference>
<sequence>MIDATLANFKQEVLEASKTVPVLLDFWAPGAGPGELLGPLLEQLEAAYAGSFKLVRVDAIREEKLSAAFGIQSVPTCILMVGGQPVDSFAGVLPESEIRAFLERHVAPAEESLALEAFDDTDPEAVLQRLQDAVTAAPANDNARFDYVKHLLLLGRDDDAKVAFAPVIAQTGSVRRFDSLKRWMDAIDFVATHADAESAEARFDEKIAANKRDFDARFDKARWLMAGQRWTDALDELLEILMRDKTWSDGLARKTYIAILDIMEAPKPKVADGQIPPEDATVATYRRRLSSVVLS</sequence>
<dbReference type="Pfam" id="PF14561">
    <property type="entry name" value="TPR_20"/>
    <property type="match status" value="1"/>
</dbReference>
<dbReference type="CDD" id="cd02956">
    <property type="entry name" value="ybbN"/>
    <property type="match status" value="1"/>
</dbReference>
<dbReference type="GO" id="GO:0045454">
    <property type="term" value="P:cell redox homeostasis"/>
    <property type="evidence" value="ECO:0007669"/>
    <property type="project" value="TreeGrafter"/>
</dbReference>
<dbReference type="AlphaFoldDB" id="A1VU32"/>
<proteinExistence type="predicted"/>
<dbReference type="GO" id="GO:0015035">
    <property type="term" value="F:protein-disulfide reductase activity"/>
    <property type="evidence" value="ECO:0007669"/>
    <property type="project" value="TreeGrafter"/>
</dbReference>
<dbReference type="GO" id="GO:0006950">
    <property type="term" value="P:response to stress"/>
    <property type="evidence" value="ECO:0007669"/>
    <property type="project" value="UniProtKB-ARBA"/>
</dbReference>
<gene>
    <name evidence="2" type="ordered locus">Pnap_3864</name>
</gene>
<dbReference type="GO" id="GO:0005829">
    <property type="term" value="C:cytosol"/>
    <property type="evidence" value="ECO:0007669"/>
    <property type="project" value="TreeGrafter"/>
</dbReference>
<dbReference type="EMBL" id="CP000529">
    <property type="protein sequence ID" value="ABM39160.1"/>
    <property type="molecule type" value="Genomic_DNA"/>
</dbReference>
<dbReference type="RefSeq" id="WP_011803226.1">
    <property type="nucleotide sequence ID" value="NC_008781.1"/>
</dbReference>
<dbReference type="PROSITE" id="PS51352">
    <property type="entry name" value="THIOREDOXIN_2"/>
    <property type="match status" value="1"/>
</dbReference>
<dbReference type="KEGG" id="pna:Pnap_3864"/>
<dbReference type="Gene3D" id="1.25.40.10">
    <property type="entry name" value="Tetratricopeptide repeat domain"/>
    <property type="match status" value="1"/>
</dbReference>
<feature type="domain" description="Thioredoxin" evidence="1">
    <location>
        <begin position="1"/>
        <end position="107"/>
    </location>
</feature>
<dbReference type="Pfam" id="PF14559">
    <property type="entry name" value="TPR_19"/>
    <property type="match status" value="1"/>
</dbReference>